<dbReference type="PANTHER" id="PTHR32347">
    <property type="entry name" value="EFFLUX SYSTEM COMPONENT YKNX-RELATED"/>
    <property type="match status" value="1"/>
</dbReference>
<keyword evidence="5" id="KW-0472">Membrane</keyword>
<dbReference type="NCBIfam" id="TIGR01730">
    <property type="entry name" value="RND_mfp"/>
    <property type="match status" value="1"/>
</dbReference>
<evidence type="ECO:0000256" key="1">
    <source>
        <dbReference type="ARBA" id="ARBA00004196"/>
    </source>
</evidence>
<organism evidence="7 8">
    <name type="scientific">Candidatus Sungbacteria bacterium RIFCSPLOWO2_01_FULL_47_10</name>
    <dbReference type="NCBI Taxonomy" id="1802276"/>
    <lineage>
        <taxon>Bacteria</taxon>
        <taxon>Candidatus Sungiibacteriota</taxon>
    </lineage>
</organism>
<dbReference type="EMBL" id="MHQO01000072">
    <property type="protein sequence ID" value="OHA04643.1"/>
    <property type="molecule type" value="Genomic_DNA"/>
</dbReference>
<evidence type="ECO:0000259" key="6">
    <source>
        <dbReference type="Pfam" id="PF25973"/>
    </source>
</evidence>
<keyword evidence="5" id="KW-1133">Transmembrane helix</keyword>
<protein>
    <recommendedName>
        <fullName evidence="6">CzcB-like barrel-sandwich hybrid domain-containing protein</fullName>
    </recommendedName>
</protein>
<comment type="subcellular location">
    <subcellularLocation>
        <location evidence="1">Cell envelope</location>
    </subcellularLocation>
</comment>
<reference evidence="7 8" key="1">
    <citation type="journal article" date="2016" name="Nat. Commun.">
        <title>Thousands of microbial genomes shed light on interconnected biogeochemical processes in an aquifer system.</title>
        <authorList>
            <person name="Anantharaman K."/>
            <person name="Brown C.T."/>
            <person name="Hug L.A."/>
            <person name="Sharon I."/>
            <person name="Castelle C.J."/>
            <person name="Probst A.J."/>
            <person name="Thomas B.C."/>
            <person name="Singh A."/>
            <person name="Wilkins M.J."/>
            <person name="Karaoz U."/>
            <person name="Brodie E.L."/>
            <person name="Williams K.H."/>
            <person name="Hubbard S.S."/>
            <person name="Banfield J.F."/>
        </authorList>
    </citation>
    <scope>NUCLEOTIDE SEQUENCE [LARGE SCALE GENOMIC DNA]</scope>
</reference>
<dbReference type="Pfam" id="PF25973">
    <property type="entry name" value="BSH_CzcB"/>
    <property type="match status" value="1"/>
</dbReference>
<evidence type="ECO:0000256" key="5">
    <source>
        <dbReference type="SAM" id="Phobius"/>
    </source>
</evidence>
<evidence type="ECO:0000256" key="4">
    <source>
        <dbReference type="SAM" id="Coils"/>
    </source>
</evidence>
<dbReference type="Proteomes" id="UP000177982">
    <property type="component" value="Unassembled WGS sequence"/>
</dbReference>
<dbReference type="SUPFAM" id="SSF111369">
    <property type="entry name" value="HlyD-like secretion proteins"/>
    <property type="match status" value="2"/>
</dbReference>
<dbReference type="InterPro" id="IPR006143">
    <property type="entry name" value="RND_pump_MFP"/>
</dbReference>
<keyword evidence="3 4" id="KW-0175">Coiled coil</keyword>
<evidence type="ECO:0000313" key="8">
    <source>
        <dbReference type="Proteomes" id="UP000177982"/>
    </source>
</evidence>
<evidence type="ECO:0000256" key="2">
    <source>
        <dbReference type="ARBA" id="ARBA00009477"/>
    </source>
</evidence>
<dbReference type="PANTHER" id="PTHR32347:SF14">
    <property type="entry name" value="EFFLUX SYSTEM COMPONENT YKNX-RELATED"/>
    <property type="match status" value="1"/>
</dbReference>
<gene>
    <name evidence="7" type="ORF">A2934_02690</name>
</gene>
<comment type="similarity">
    <text evidence="2">Belongs to the membrane fusion protein (MFP) (TC 8.A.1) family.</text>
</comment>
<evidence type="ECO:0000256" key="3">
    <source>
        <dbReference type="ARBA" id="ARBA00023054"/>
    </source>
</evidence>
<feature type="domain" description="CzcB-like barrel-sandwich hybrid" evidence="6">
    <location>
        <begin position="56"/>
        <end position="361"/>
    </location>
</feature>
<comment type="caution">
    <text evidence="7">The sequence shown here is derived from an EMBL/GenBank/DDBJ whole genome shotgun (WGS) entry which is preliminary data.</text>
</comment>
<dbReference type="GO" id="GO:0016020">
    <property type="term" value="C:membrane"/>
    <property type="evidence" value="ECO:0007669"/>
    <property type="project" value="InterPro"/>
</dbReference>
<dbReference type="GO" id="GO:0022857">
    <property type="term" value="F:transmembrane transporter activity"/>
    <property type="evidence" value="ECO:0007669"/>
    <property type="project" value="InterPro"/>
</dbReference>
<evidence type="ECO:0000313" key="7">
    <source>
        <dbReference type="EMBL" id="OHA04643.1"/>
    </source>
</evidence>
<dbReference type="InterPro" id="IPR050465">
    <property type="entry name" value="UPF0194_transport"/>
</dbReference>
<dbReference type="GO" id="GO:0030313">
    <property type="term" value="C:cell envelope"/>
    <property type="evidence" value="ECO:0007669"/>
    <property type="project" value="UniProtKB-SubCell"/>
</dbReference>
<dbReference type="Gene3D" id="2.40.30.170">
    <property type="match status" value="1"/>
</dbReference>
<sequence>MKKYGIITVALLTAAGIAVYFYFGARGDEAPNSVLVTRGTVSEEVNVTGKLKSSRTVELSLELSGKVASVRRGVGDRVLAGETIMTLDSSRITADLEKAEALLETERIKLEELKQGTRIEEIRVQEVKVEGARASLDDAKKNLYDKLHDAYTKSDDAVRYKVDQFFSNPRSQDPQLNFPTSGSLGAEVEHGRLSIEARLLAWKESLDQLSLSSNVPFFVLDTKAHLEAVRAFLDQTALLVNGLTPSAGITQTTTDGWKTDVSTARTNVNTALANVTTAEKELQTQETALLLAREELTLKKAGPTPEQLSAQEALIRSGEAAVRSIKTDLSRTVLRAPFSGVITRQDAKVGAIVSANTPIVSLISEALFEIETYIPEADIAKVFVGGRAEVTLDAYGNDVLFAARVSFIDPAETVIEGVSTYKTTLHLSETDDRVKSGMTADIDIFGEQNENVLSIPQRAVIARNGERIVRILEGEIIREVTIETGLRGSDGTIEIISGLKEGDRVVLY</sequence>
<dbReference type="InterPro" id="IPR058647">
    <property type="entry name" value="BSH_CzcB-like"/>
</dbReference>
<feature type="coiled-coil region" evidence="4">
    <location>
        <begin position="96"/>
        <end position="142"/>
    </location>
</feature>
<dbReference type="Gene3D" id="1.10.287.470">
    <property type="entry name" value="Helix hairpin bin"/>
    <property type="match status" value="1"/>
</dbReference>
<keyword evidence="5" id="KW-0812">Transmembrane</keyword>
<dbReference type="Gene3D" id="2.40.420.20">
    <property type="match status" value="1"/>
</dbReference>
<accession>A0A1G2KYY7</accession>
<feature type="transmembrane region" description="Helical" evidence="5">
    <location>
        <begin position="5"/>
        <end position="23"/>
    </location>
</feature>
<dbReference type="AlphaFoldDB" id="A0A1G2KYY7"/>
<name>A0A1G2KYY7_9BACT</name>
<dbReference type="Gene3D" id="2.40.50.100">
    <property type="match status" value="2"/>
</dbReference>
<proteinExistence type="inferred from homology"/>